<dbReference type="OrthoDB" id="9789133at2"/>
<dbReference type="InterPro" id="IPR036866">
    <property type="entry name" value="RibonucZ/Hydroxyglut_hydro"/>
</dbReference>
<dbReference type="InterPro" id="IPR050114">
    <property type="entry name" value="UPF0173_UPF0282_UlaG_hydrolase"/>
</dbReference>
<organism evidence="2 3">
    <name type="scientific">Olivibacter domesticus</name>
    <name type="common">Pseudosphingobacterium domesticum</name>
    <dbReference type="NCBI Taxonomy" id="407022"/>
    <lineage>
        <taxon>Bacteria</taxon>
        <taxon>Pseudomonadati</taxon>
        <taxon>Bacteroidota</taxon>
        <taxon>Sphingobacteriia</taxon>
        <taxon>Sphingobacteriales</taxon>
        <taxon>Sphingobacteriaceae</taxon>
        <taxon>Olivibacter</taxon>
    </lineage>
</organism>
<reference evidence="3" key="1">
    <citation type="submission" date="2016-10" db="EMBL/GenBank/DDBJ databases">
        <authorList>
            <person name="Varghese N."/>
            <person name="Submissions S."/>
        </authorList>
    </citation>
    <scope>NUCLEOTIDE SEQUENCE [LARGE SCALE GENOMIC DNA]</scope>
    <source>
        <strain evidence="3">DSM 18733</strain>
    </source>
</reference>
<feature type="domain" description="Metallo-beta-lactamase" evidence="1">
    <location>
        <begin position="7"/>
        <end position="191"/>
    </location>
</feature>
<dbReference type="PANTHER" id="PTHR43546:SF3">
    <property type="entry name" value="UPF0173 METAL-DEPENDENT HYDROLASE MJ1163"/>
    <property type="match status" value="1"/>
</dbReference>
<dbReference type="SMART" id="SM00849">
    <property type="entry name" value="Lactamase_B"/>
    <property type="match status" value="1"/>
</dbReference>
<dbReference type="PANTHER" id="PTHR43546">
    <property type="entry name" value="UPF0173 METAL-DEPENDENT HYDROLASE MJ1163-RELATED"/>
    <property type="match status" value="1"/>
</dbReference>
<dbReference type="RefSeq" id="WP_093328708.1">
    <property type="nucleotide sequence ID" value="NZ_FOAF01000007.1"/>
</dbReference>
<evidence type="ECO:0000313" key="2">
    <source>
        <dbReference type="EMBL" id="SEM11373.1"/>
    </source>
</evidence>
<dbReference type="InterPro" id="IPR001279">
    <property type="entry name" value="Metallo-B-lactamas"/>
</dbReference>
<dbReference type="EMBL" id="FOAF01000007">
    <property type="protein sequence ID" value="SEM11373.1"/>
    <property type="molecule type" value="Genomic_DNA"/>
</dbReference>
<evidence type="ECO:0000313" key="3">
    <source>
        <dbReference type="Proteomes" id="UP000199421"/>
    </source>
</evidence>
<gene>
    <name evidence="2" type="ORF">SAMN05661044_04291</name>
</gene>
<dbReference type="AlphaFoldDB" id="A0A1H7VQ21"/>
<dbReference type="Proteomes" id="UP000199421">
    <property type="component" value="Unassembled WGS sequence"/>
</dbReference>
<dbReference type="NCBIfam" id="NF001911">
    <property type="entry name" value="PRK00685.1"/>
    <property type="match status" value="1"/>
</dbReference>
<dbReference type="Gene3D" id="3.60.15.10">
    <property type="entry name" value="Ribonuclease Z/Hydroxyacylglutathione hydrolase-like"/>
    <property type="match status" value="1"/>
</dbReference>
<sequence length="227" mass="24414">MKATFYGHASIALDLEGANVLFDPFITPNELAKEIDINTLKPDYIMLSHAHSDHVADVAAIQKNADATVIAVVETAAWVSRQGISQDKIIEMNFGGTVKTNFGTAKMVYALHTNSTPDLQYGGVPAGYIITSGNKKIYFAGDTALTLEMKLLADEALDWAILPIGDHYTMGVDDAIKAAGFINCKNIIGIHYNTFPPIAIDEAEAKKKFADAGLHLHLLPIGGSLTL</sequence>
<dbReference type="Pfam" id="PF12706">
    <property type="entry name" value="Lactamase_B_2"/>
    <property type="match status" value="1"/>
</dbReference>
<protein>
    <submittedName>
        <fullName evidence="2">L-ascorbate metabolism protein UlaG, beta-lactamase superfamily</fullName>
    </submittedName>
</protein>
<name>A0A1H7VQ21_OLID1</name>
<dbReference type="SUPFAM" id="SSF56281">
    <property type="entry name" value="Metallo-hydrolase/oxidoreductase"/>
    <property type="match status" value="1"/>
</dbReference>
<accession>A0A1H7VQ21</accession>
<evidence type="ECO:0000259" key="1">
    <source>
        <dbReference type="SMART" id="SM00849"/>
    </source>
</evidence>
<proteinExistence type="predicted"/>
<keyword evidence="3" id="KW-1185">Reference proteome</keyword>